<keyword evidence="7" id="KW-1185">Reference proteome</keyword>
<dbReference type="Pfam" id="PF14833">
    <property type="entry name" value="NAD_binding_11"/>
    <property type="match status" value="1"/>
</dbReference>
<proteinExistence type="inferred from homology"/>
<dbReference type="InterPro" id="IPR029154">
    <property type="entry name" value="HIBADH-like_NADP-bd"/>
</dbReference>
<dbReference type="InterPro" id="IPR002204">
    <property type="entry name" value="3-OH-isobutyrate_DH-rel_CS"/>
</dbReference>
<dbReference type="GO" id="GO:0016491">
    <property type="term" value="F:oxidoreductase activity"/>
    <property type="evidence" value="ECO:0007669"/>
    <property type="project" value="UniProtKB-KW"/>
</dbReference>
<dbReference type="InterPro" id="IPR013328">
    <property type="entry name" value="6PGD_dom2"/>
</dbReference>
<feature type="domain" description="6-phosphogluconate dehydrogenase NADP-binding" evidence="4">
    <location>
        <begin position="3"/>
        <end position="160"/>
    </location>
</feature>
<evidence type="ECO:0000259" key="4">
    <source>
        <dbReference type="Pfam" id="PF03446"/>
    </source>
</evidence>
<evidence type="ECO:0000256" key="3">
    <source>
        <dbReference type="ARBA" id="ARBA00023027"/>
    </source>
</evidence>
<dbReference type="EMBL" id="JBHTJF010000019">
    <property type="protein sequence ID" value="MFD0942994.1"/>
    <property type="molecule type" value="Genomic_DNA"/>
</dbReference>
<dbReference type="PANTHER" id="PTHR22981:SF7">
    <property type="entry name" value="3-HYDROXYISOBUTYRATE DEHYDROGENASE, MITOCHONDRIAL"/>
    <property type="match status" value="1"/>
</dbReference>
<sequence>MKKVGVIGLGNMGLPMAKNLLAKFEVYGNDINEAALKELESLGGKIATGPAQLAEECDVILTSLPSEAVVDAVYLGKDGIFNNPTNAIIVDTSTVSPEMNSKLEKIAKEKNIRFLAAPVSGGVIGAENRTLTFMVGGDKATFDEVMPVFEQLGENIFLVGEQIDSGTTVKLINNLLIGFYTAGVAEALHIANKQNIDLDMLFSILNVSYGQSRIYDRNYNTFIAKDDYEPGFALALLLKDVNFALDLAKSHGLDLPISEQLQQLYTQANEEGYGPKDMAVLYERVKEQSK</sequence>
<dbReference type="SUPFAM" id="SSF51735">
    <property type="entry name" value="NAD(P)-binding Rossmann-fold domains"/>
    <property type="match status" value="1"/>
</dbReference>
<dbReference type="Proteomes" id="UP001596976">
    <property type="component" value="Unassembled WGS sequence"/>
</dbReference>
<organism evidence="6 7">
    <name type="scientific">Savagea faecisuis</name>
    <dbReference type="NCBI Taxonomy" id="1274803"/>
    <lineage>
        <taxon>Bacteria</taxon>
        <taxon>Bacillati</taxon>
        <taxon>Bacillota</taxon>
        <taxon>Bacilli</taxon>
        <taxon>Bacillales</taxon>
        <taxon>Caryophanaceae</taxon>
        <taxon>Savagea</taxon>
    </lineage>
</organism>
<reference evidence="7" key="1">
    <citation type="journal article" date="2019" name="Int. J. Syst. Evol. Microbiol.">
        <title>The Global Catalogue of Microorganisms (GCM) 10K type strain sequencing project: providing services to taxonomists for standard genome sequencing and annotation.</title>
        <authorList>
            <consortium name="The Broad Institute Genomics Platform"/>
            <consortium name="The Broad Institute Genome Sequencing Center for Infectious Disease"/>
            <person name="Wu L."/>
            <person name="Ma J."/>
        </authorList>
    </citation>
    <scope>NUCLEOTIDE SEQUENCE [LARGE SCALE GENOMIC DNA]</scope>
    <source>
        <strain evidence="7">CCUG 63563</strain>
    </source>
</reference>
<dbReference type="PIRSF" id="PIRSF000103">
    <property type="entry name" value="HIBADH"/>
    <property type="match status" value="1"/>
</dbReference>
<evidence type="ECO:0000256" key="1">
    <source>
        <dbReference type="ARBA" id="ARBA00009080"/>
    </source>
</evidence>
<dbReference type="PANTHER" id="PTHR22981">
    <property type="entry name" value="3-HYDROXYISOBUTYRATE DEHYDROGENASE-RELATED"/>
    <property type="match status" value="1"/>
</dbReference>
<keyword evidence="3" id="KW-0520">NAD</keyword>
<comment type="similarity">
    <text evidence="1">Belongs to the HIBADH-related family.</text>
</comment>
<comment type="caution">
    <text evidence="6">The sequence shown here is derived from an EMBL/GenBank/DDBJ whole genome shotgun (WGS) entry which is preliminary data.</text>
</comment>
<gene>
    <name evidence="6" type="ORF">ACFQ0V_04335</name>
</gene>
<dbReference type="InterPro" id="IPR008927">
    <property type="entry name" value="6-PGluconate_DH-like_C_sf"/>
</dbReference>
<dbReference type="SUPFAM" id="SSF48179">
    <property type="entry name" value="6-phosphogluconate dehydrogenase C-terminal domain-like"/>
    <property type="match status" value="1"/>
</dbReference>
<dbReference type="RefSeq" id="WP_381010128.1">
    <property type="nucleotide sequence ID" value="NZ_JBHTJF010000019.1"/>
</dbReference>
<dbReference type="Gene3D" id="1.10.1040.10">
    <property type="entry name" value="N-(1-d-carboxylethyl)-l-norvaline Dehydrogenase, domain 2"/>
    <property type="match status" value="1"/>
</dbReference>
<feature type="domain" description="3-hydroxyisobutyrate dehydrogenase-like NAD-binding" evidence="5">
    <location>
        <begin position="165"/>
        <end position="282"/>
    </location>
</feature>
<evidence type="ECO:0000313" key="7">
    <source>
        <dbReference type="Proteomes" id="UP001596976"/>
    </source>
</evidence>
<evidence type="ECO:0000259" key="5">
    <source>
        <dbReference type="Pfam" id="PF14833"/>
    </source>
</evidence>
<dbReference type="PROSITE" id="PS00895">
    <property type="entry name" value="3_HYDROXYISOBUT_DH"/>
    <property type="match status" value="1"/>
</dbReference>
<dbReference type="Gene3D" id="3.40.50.720">
    <property type="entry name" value="NAD(P)-binding Rossmann-like Domain"/>
    <property type="match status" value="1"/>
</dbReference>
<dbReference type="InterPro" id="IPR015815">
    <property type="entry name" value="HIBADH-related"/>
</dbReference>
<protein>
    <submittedName>
        <fullName evidence="6">NAD(P)-dependent oxidoreductase</fullName>
        <ecNumber evidence="6">1.1.-.-</ecNumber>
    </submittedName>
</protein>
<dbReference type="InterPro" id="IPR036291">
    <property type="entry name" value="NAD(P)-bd_dom_sf"/>
</dbReference>
<evidence type="ECO:0000256" key="2">
    <source>
        <dbReference type="ARBA" id="ARBA00023002"/>
    </source>
</evidence>
<keyword evidence="2 6" id="KW-0560">Oxidoreductase</keyword>
<dbReference type="InterPro" id="IPR006115">
    <property type="entry name" value="6PGDH_NADP-bd"/>
</dbReference>
<dbReference type="Pfam" id="PF03446">
    <property type="entry name" value="NAD_binding_2"/>
    <property type="match status" value="1"/>
</dbReference>
<evidence type="ECO:0000313" key="6">
    <source>
        <dbReference type="EMBL" id="MFD0942994.1"/>
    </source>
</evidence>
<dbReference type="EC" id="1.1.-.-" evidence="6"/>
<accession>A0ABW3GUY6</accession>
<name>A0ABW3GUY6_9BACL</name>